<dbReference type="PANTHER" id="PTHR48079:SF6">
    <property type="entry name" value="NAD(P)-BINDING DOMAIN-CONTAINING PROTEIN-RELATED"/>
    <property type="match status" value="1"/>
</dbReference>
<organism evidence="1 2">
    <name type="scientific">Aeromicrobium alkaliterrae</name>
    <dbReference type="NCBI Taxonomy" id="302168"/>
    <lineage>
        <taxon>Bacteria</taxon>
        <taxon>Bacillati</taxon>
        <taxon>Actinomycetota</taxon>
        <taxon>Actinomycetes</taxon>
        <taxon>Propionibacteriales</taxon>
        <taxon>Nocardioidaceae</taxon>
        <taxon>Aeromicrobium</taxon>
    </lineage>
</organism>
<dbReference type="EMBL" id="BAAAME010000002">
    <property type="protein sequence ID" value="GAA1729205.1"/>
    <property type="molecule type" value="Genomic_DNA"/>
</dbReference>
<evidence type="ECO:0000313" key="1">
    <source>
        <dbReference type="EMBL" id="GAA1729205.1"/>
    </source>
</evidence>
<accession>A0ABN2JLE8</accession>
<dbReference type="InterPro" id="IPR036291">
    <property type="entry name" value="NAD(P)-bd_dom_sf"/>
</dbReference>
<proteinExistence type="predicted"/>
<evidence type="ECO:0000313" key="2">
    <source>
        <dbReference type="Proteomes" id="UP001501057"/>
    </source>
</evidence>
<name>A0ABN2JLE8_9ACTN</name>
<dbReference type="RefSeq" id="WP_344197843.1">
    <property type="nucleotide sequence ID" value="NZ_BAAAME010000002.1"/>
</dbReference>
<comment type="caution">
    <text evidence="1">The sequence shown here is derived from an EMBL/GenBank/DDBJ whole genome shotgun (WGS) entry which is preliminary data.</text>
</comment>
<sequence>MDLLVLGGTAFLGRAVATEAVARGHRVVCAARGSAPVPDGASLVRLDRDHDRGLAPVVDHSWDAVVDVTRTPRHTERAVRDLTTQHHVLVSTGNVYARFDRPEQSEDAALCAPVDDLDDISDYGRGKVACESLVRAASATSTVVRSGLIGGPGDTSGRSGYYPWRFAHPTGADVLLPAVPDFPVALIDVEDLARWLVLAAERRIDGTFNATGRTTTLAEVVRLAADVAGSDATPRWVDPAELERLGVAAWMGPTSLPLWIDDPAWRWFATMDTVAARTAGLVTRPLADTLARTLAYEERRTEPRLAGLTDPDEIRVRAALDAA</sequence>
<dbReference type="SUPFAM" id="SSF51735">
    <property type="entry name" value="NAD(P)-binding Rossmann-fold domains"/>
    <property type="match status" value="1"/>
</dbReference>
<protein>
    <submittedName>
        <fullName evidence="1">SDR family oxidoreductase</fullName>
    </submittedName>
</protein>
<dbReference type="Proteomes" id="UP001501057">
    <property type="component" value="Unassembled WGS sequence"/>
</dbReference>
<keyword evidence="2" id="KW-1185">Reference proteome</keyword>
<dbReference type="PANTHER" id="PTHR48079">
    <property type="entry name" value="PROTEIN YEEZ"/>
    <property type="match status" value="1"/>
</dbReference>
<dbReference type="InterPro" id="IPR051783">
    <property type="entry name" value="NAD(P)-dependent_oxidoreduct"/>
</dbReference>
<gene>
    <name evidence="1" type="ORF">GCM10009710_07270</name>
</gene>
<reference evidence="1 2" key="1">
    <citation type="journal article" date="2019" name="Int. J. Syst. Evol. Microbiol.">
        <title>The Global Catalogue of Microorganisms (GCM) 10K type strain sequencing project: providing services to taxonomists for standard genome sequencing and annotation.</title>
        <authorList>
            <consortium name="The Broad Institute Genomics Platform"/>
            <consortium name="The Broad Institute Genome Sequencing Center for Infectious Disease"/>
            <person name="Wu L."/>
            <person name="Ma J."/>
        </authorList>
    </citation>
    <scope>NUCLEOTIDE SEQUENCE [LARGE SCALE GENOMIC DNA]</scope>
    <source>
        <strain evidence="1 2">JCM 13518</strain>
    </source>
</reference>
<dbReference type="Gene3D" id="3.40.50.720">
    <property type="entry name" value="NAD(P)-binding Rossmann-like Domain"/>
    <property type="match status" value="1"/>
</dbReference>